<feature type="transmembrane region" description="Helical" evidence="1">
    <location>
        <begin position="312"/>
        <end position="336"/>
    </location>
</feature>
<organism evidence="2 3">
    <name type="scientific">Reticulibacter mediterranei</name>
    <dbReference type="NCBI Taxonomy" id="2778369"/>
    <lineage>
        <taxon>Bacteria</taxon>
        <taxon>Bacillati</taxon>
        <taxon>Chloroflexota</taxon>
        <taxon>Ktedonobacteria</taxon>
        <taxon>Ktedonobacterales</taxon>
        <taxon>Reticulibacteraceae</taxon>
        <taxon>Reticulibacter</taxon>
    </lineage>
</organism>
<keyword evidence="1" id="KW-1133">Transmembrane helix</keyword>
<evidence type="ECO:0000313" key="2">
    <source>
        <dbReference type="EMBL" id="GHO91317.1"/>
    </source>
</evidence>
<feature type="transmembrane region" description="Helical" evidence="1">
    <location>
        <begin position="33"/>
        <end position="55"/>
    </location>
</feature>
<proteinExistence type="predicted"/>
<dbReference type="AlphaFoldDB" id="A0A8J3IH07"/>
<feature type="transmembrane region" description="Helical" evidence="1">
    <location>
        <begin position="108"/>
        <end position="124"/>
    </location>
</feature>
<feature type="transmembrane region" description="Helical" evidence="1">
    <location>
        <begin position="271"/>
        <end position="292"/>
    </location>
</feature>
<sequence>MKQKKDHQQNILLVFLSDTYTYLQGQALLLTRLLSAGVILAGLGIFFASMPVRYAQLLLIAQKNQSSLQLLGFSHAAFANAITIADVLNILGCSSIAAIVFWRVSREWIAMFVALVLVIYSIWVTRPVDSLVTASPALHAAMDYFRAFGQIFTLLFGYLFPSGRFVPRWTRWLALLWIIATLIWLWFPAVPLNMIHTPLQLPLPVFLLFLAWLGTGLFSQIYRYVYISTPIQRQQTKWVMFGATASLLGYIAFFLPGLLFRPFYEPGTTRILYILIGVPVYYVFALLLPLSIGFSIMRYRLWDIDILINRTLVYSLLTGLLFLVYLALVITLQLLLSGVTAGSTVAEVGSTLVTAALFQPLRRALQSLIDRRFYRQKYNATRALAAFSSTLRQEIDLEQLRERLVVVVEETMLPDHVSLWLRRPRSKNKTISDVHDTL</sequence>
<feature type="transmembrane region" description="Helical" evidence="1">
    <location>
        <begin position="172"/>
        <end position="189"/>
    </location>
</feature>
<feature type="transmembrane region" description="Helical" evidence="1">
    <location>
        <begin position="144"/>
        <end position="160"/>
    </location>
</feature>
<gene>
    <name evidence="2" type="ORF">KSF_013650</name>
</gene>
<feature type="transmembrane region" description="Helical" evidence="1">
    <location>
        <begin position="75"/>
        <end position="101"/>
    </location>
</feature>
<keyword evidence="3" id="KW-1185">Reference proteome</keyword>
<comment type="caution">
    <text evidence="2">The sequence shown here is derived from an EMBL/GenBank/DDBJ whole genome shotgun (WGS) entry which is preliminary data.</text>
</comment>
<feature type="transmembrane region" description="Helical" evidence="1">
    <location>
        <begin position="201"/>
        <end position="226"/>
    </location>
</feature>
<evidence type="ECO:0000313" key="3">
    <source>
        <dbReference type="Proteomes" id="UP000597444"/>
    </source>
</evidence>
<evidence type="ECO:0000256" key="1">
    <source>
        <dbReference type="SAM" id="Phobius"/>
    </source>
</evidence>
<dbReference type="Proteomes" id="UP000597444">
    <property type="component" value="Unassembled WGS sequence"/>
</dbReference>
<dbReference type="EMBL" id="BNJK01000001">
    <property type="protein sequence ID" value="GHO91317.1"/>
    <property type="molecule type" value="Genomic_DNA"/>
</dbReference>
<protein>
    <submittedName>
        <fullName evidence="2">Uncharacterized protein</fullName>
    </submittedName>
</protein>
<name>A0A8J3IH07_9CHLR</name>
<keyword evidence="1" id="KW-0472">Membrane</keyword>
<feature type="transmembrane region" description="Helical" evidence="1">
    <location>
        <begin position="238"/>
        <end position="259"/>
    </location>
</feature>
<keyword evidence="1" id="KW-0812">Transmembrane</keyword>
<reference evidence="2" key="1">
    <citation type="submission" date="2020-10" db="EMBL/GenBank/DDBJ databases">
        <title>Taxonomic study of unclassified bacteria belonging to the class Ktedonobacteria.</title>
        <authorList>
            <person name="Yabe S."/>
            <person name="Wang C.M."/>
            <person name="Zheng Y."/>
            <person name="Sakai Y."/>
            <person name="Cavaletti L."/>
            <person name="Monciardini P."/>
            <person name="Donadio S."/>
        </authorList>
    </citation>
    <scope>NUCLEOTIDE SEQUENCE</scope>
    <source>
        <strain evidence="2">ID150040</strain>
    </source>
</reference>
<dbReference type="RefSeq" id="WP_220202217.1">
    <property type="nucleotide sequence ID" value="NZ_BNJK01000001.1"/>
</dbReference>
<accession>A0A8J3IH07</accession>